<name>A0AAD4CXA5_ASPNN</name>
<protein>
    <recommendedName>
        <fullName evidence="9">Major facilitator superfamily (MFS) profile domain-containing protein</fullName>
    </recommendedName>
</protein>
<dbReference type="InterPro" id="IPR020846">
    <property type="entry name" value="MFS_dom"/>
</dbReference>
<dbReference type="InterPro" id="IPR036259">
    <property type="entry name" value="MFS_trans_sf"/>
</dbReference>
<dbReference type="Pfam" id="PF00083">
    <property type="entry name" value="Sugar_tr"/>
    <property type="match status" value="1"/>
</dbReference>
<dbReference type="PROSITE" id="PS00217">
    <property type="entry name" value="SUGAR_TRANSPORT_2"/>
    <property type="match status" value="1"/>
</dbReference>
<dbReference type="EMBL" id="VCAU01000005">
    <property type="protein sequence ID" value="KAF9894156.1"/>
    <property type="molecule type" value="Genomic_DNA"/>
</dbReference>
<dbReference type="NCBIfam" id="TIGR00879">
    <property type="entry name" value="SP"/>
    <property type="match status" value="1"/>
</dbReference>
<keyword evidence="11" id="KW-1185">Reference proteome</keyword>
<keyword evidence="4 8" id="KW-0812">Transmembrane</keyword>
<feature type="transmembrane region" description="Helical" evidence="8">
    <location>
        <begin position="429"/>
        <end position="448"/>
    </location>
</feature>
<feature type="transmembrane region" description="Helical" evidence="8">
    <location>
        <begin position="331"/>
        <end position="352"/>
    </location>
</feature>
<comment type="caution">
    <text evidence="10">The sequence shown here is derived from an EMBL/GenBank/DDBJ whole genome shotgun (WGS) entry which is preliminary data.</text>
</comment>
<sequence>MASPEQKSINAYTWGCGLFAAVGSLLYGIDSGIVSTVISQPEFLDYFAPFDPSIKGAVVSTFGAGSVFGVFFAGWSADFLGRKKTIMIGAAIALIAGIIQAAAVHVGMLIAGRIIGGFAVGIMNMTIPIYNSEIAPSHKRGLIAGLHAQFVGFGFAVANWVGFGCSYATGEFQWRFPLAFQCLPAIIVLVGVFWLPYSPRWLLEQDRDDEAFAIVKRLHGHKGQDDAFIQAEFYQMREQLRFEKSQHVAGWSELFARRSNRKRLLLAVLVQAFTQLSGINVINYYQTDLYKGLGMVGHTVTLLAGCYGLVGPIANLICLYYVDSWGRKKTLWITGIIMTLDMALVMGLSGGFNGTDNTVAKGFTIAFIFCFSIIYSLGYNSIHYIYVPEIMSMAIRARGSSIAVVCNVLINIIFNQISPVAFAEVGYKYYSLFICTNIVGAITVFLLFPETKGKTLEEIGEIFGDDVVVGDLNQVREKIEANEIETTGR</sequence>
<dbReference type="GO" id="GO:0016020">
    <property type="term" value="C:membrane"/>
    <property type="evidence" value="ECO:0007669"/>
    <property type="project" value="UniProtKB-SubCell"/>
</dbReference>
<feature type="transmembrane region" description="Helical" evidence="8">
    <location>
        <begin position="86"/>
        <end position="104"/>
    </location>
</feature>
<reference evidence="10" key="1">
    <citation type="journal article" date="2019" name="Beilstein J. Org. Chem.">
        <title>Nanangenines: drimane sesquiterpenoids as the dominant metabolite cohort of a novel Australian fungus, Aspergillus nanangensis.</title>
        <authorList>
            <person name="Lacey H.J."/>
            <person name="Gilchrist C.L.M."/>
            <person name="Crombie A."/>
            <person name="Kalaitzis J.A."/>
            <person name="Vuong D."/>
            <person name="Rutledge P.J."/>
            <person name="Turner P."/>
            <person name="Pitt J.I."/>
            <person name="Lacey E."/>
            <person name="Chooi Y.H."/>
            <person name="Piggott A.M."/>
        </authorList>
    </citation>
    <scope>NUCLEOTIDE SEQUENCE</scope>
    <source>
        <strain evidence="10">MST-FP2251</strain>
    </source>
</reference>
<dbReference type="Proteomes" id="UP001194746">
    <property type="component" value="Unassembled WGS sequence"/>
</dbReference>
<evidence type="ECO:0000256" key="5">
    <source>
        <dbReference type="ARBA" id="ARBA00022989"/>
    </source>
</evidence>
<dbReference type="PROSITE" id="PS50850">
    <property type="entry name" value="MFS"/>
    <property type="match status" value="1"/>
</dbReference>
<feature type="transmembrane region" description="Helical" evidence="8">
    <location>
        <begin position="142"/>
        <end position="162"/>
    </location>
</feature>
<evidence type="ECO:0000313" key="10">
    <source>
        <dbReference type="EMBL" id="KAF9894156.1"/>
    </source>
</evidence>
<evidence type="ECO:0000256" key="1">
    <source>
        <dbReference type="ARBA" id="ARBA00004141"/>
    </source>
</evidence>
<evidence type="ECO:0000313" key="11">
    <source>
        <dbReference type="Proteomes" id="UP001194746"/>
    </source>
</evidence>
<dbReference type="InterPro" id="IPR050360">
    <property type="entry name" value="MFS_Sugar_Transporters"/>
</dbReference>
<feature type="transmembrane region" description="Helical" evidence="8">
    <location>
        <begin position="110"/>
        <end position="130"/>
    </location>
</feature>
<dbReference type="SUPFAM" id="SSF103473">
    <property type="entry name" value="MFS general substrate transporter"/>
    <property type="match status" value="1"/>
</dbReference>
<evidence type="ECO:0000256" key="4">
    <source>
        <dbReference type="ARBA" id="ARBA00022692"/>
    </source>
</evidence>
<gene>
    <name evidence="10" type="ORF">FE257_009129</name>
</gene>
<feature type="transmembrane region" description="Helical" evidence="8">
    <location>
        <begin position="54"/>
        <end position="74"/>
    </location>
</feature>
<accession>A0AAD4CXA5</accession>
<evidence type="ECO:0000256" key="3">
    <source>
        <dbReference type="ARBA" id="ARBA00022448"/>
    </source>
</evidence>
<dbReference type="InterPro" id="IPR003663">
    <property type="entry name" value="Sugar/inositol_transpt"/>
</dbReference>
<evidence type="ECO:0000256" key="8">
    <source>
        <dbReference type="SAM" id="Phobius"/>
    </source>
</evidence>
<evidence type="ECO:0000256" key="6">
    <source>
        <dbReference type="ARBA" id="ARBA00023136"/>
    </source>
</evidence>
<dbReference type="PANTHER" id="PTHR48022:SF80">
    <property type="entry name" value="SUGAR TRANSPORTER, PUTATIVE (AFU_ORTHOLOGUE AFUA_3G12170)-RELATED"/>
    <property type="match status" value="1"/>
</dbReference>
<dbReference type="PANTHER" id="PTHR48022">
    <property type="entry name" value="PLASTIDIC GLUCOSE TRANSPORTER 4"/>
    <property type="match status" value="1"/>
</dbReference>
<reference evidence="10" key="2">
    <citation type="submission" date="2020-02" db="EMBL/GenBank/DDBJ databases">
        <authorList>
            <person name="Gilchrist C.L.M."/>
            <person name="Chooi Y.-H."/>
        </authorList>
    </citation>
    <scope>NUCLEOTIDE SEQUENCE</scope>
    <source>
        <strain evidence="10">MST-FP2251</strain>
    </source>
</reference>
<comment type="subcellular location">
    <subcellularLocation>
        <location evidence="1">Membrane</location>
        <topology evidence="1">Multi-pass membrane protein</topology>
    </subcellularLocation>
</comment>
<dbReference type="PROSITE" id="PS00216">
    <property type="entry name" value="SUGAR_TRANSPORT_1"/>
    <property type="match status" value="1"/>
</dbReference>
<dbReference type="GO" id="GO:0005351">
    <property type="term" value="F:carbohydrate:proton symporter activity"/>
    <property type="evidence" value="ECO:0007669"/>
    <property type="project" value="TreeGrafter"/>
</dbReference>
<keyword evidence="6 8" id="KW-0472">Membrane</keyword>
<dbReference type="Gene3D" id="1.20.1250.20">
    <property type="entry name" value="MFS general substrate transporter like domains"/>
    <property type="match status" value="1"/>
</dbReference>
<feature type="transmembrane region" description="Helical" evidence="8">
    <location>
        <begin position="302"/>
        <end position="322"/>
    </location>
</feature>
<dbReference type="InterPro" id="IPR005829">
    <property type="entry name" value="Sugar_transporter_CS"/>
</dbReference>
<evidence type="ECO:0000256" key="7">
    <source>
        <dbReference type="RuleBase" id="RU003346"/>
    </source>
</evidence>
<dbReference type="FunFam" id="1.20.1250.20:FF:000090">
    <property type="entry name" value="MFS sugar transporter, putative"/>
    <property type="match status" value="1"/>
</dbReference>
<keyword evidence="3 7" id="KW-0813">Transport</keyword>
<feature type="transmembrane region" description="Helical" evidence="8">
    <location>
        <begin position="364"/>
        <end position="387"/>
    </location>
</feature>
<feature type="transmembrane region" description="Helical" evidence="8">
    <location>
        <begin position="264"/>
        <end position="282"/>
    </location>
</feature>
<proteinExistence type="inferred from homology"/>
<feature type="transmembrane region" description="Helical" evidence="8">
    <location>
        <begin position="174"/>
        <end position="197"/>
    </location>
</feature>
<keyword evidence="5 8" id="KW-1133">Transmembrane helix</keyword>
<dbReference type="PRINTS" id="PR00171">
    <property type="entry name" value="SUGRTRNSPORT"/>
</dbReference>
<dbReference type="InterPro" id="IPR005828">
    <property type="entry name" value="MFS_sugar_transport-like"/>
</dbReference>
<evidence type="ECO:0000256" key="2">
    <source>
        <dbReference type="ARBA" id="ARBA00010992"/>
    </source>
</evidence>
<dbReference type="AlphaFoldDB" id="A0AAD4CXA5"/>
<organism evidence="10 11">
    <name type="scientific">Aspergillus nanangensis</name>
    <dbReference type="NCBI Taxonomy" id="2582783"/>
    <lineage>
        <taxon>Eukaryota</taxon>
        <taxon>Fungi</taxon>
        <taxon>Dikarya</taxon>
        <taxon>Ascomycota</taxon>
        <taxon>Pezizomycotina</taxon>
        <taxon>Eurotiomycetes</taxon>
        <taxon>Eurotiomycetidae</taxon>
        <taxon>Eurotiales</taxon>
        <taxon>Aspergillaceae</taxon>
        <taxon>Aspergillus</taxon>
        <taxon>Aspergillus subgen. Circumdati</taxon>
    </lineage>
</organism>
<feature type="transmembrane region" description="Helical" evidence="8">
    <location>
        <begin position="399"/>
        <end position="417"/>
    </location>
</feature>
<feature type="domain" description="Major facilitator superfamily (MFS) profile" evidence="9">
    <location>
        <begin position="16"/>
        <end position="452"/>
    </location>
</feature>
<evidence type="ECO:0000259" key="9">
    <source>
        <dbReference type="PROSITE" id="PS50850"/>
    </source>
</evidence>
<comment type="similarity">
    <text evidence="2 7">Belongs to the major facilitator superfamily. Sugar transporter (TC 2.A.1.1) family.</text>
</comment>
<feature type="transmembrane region" description="Helical" evidence="8">
    <location>
        <begin position="12"/>
        <end position="34"/>
    </location>
</feature>